<dbReference type="PANTHER" id="PTHR28055:SF1">
    <property type="entry name" value="ALTERED INHERITANCE OF MITOCHONDRIA PROTEIN 41, MITOCHONDRIAL"/>
    <property type="match status" value="1"/>
</dbReference>
<comment type="caution">
    <text evidence="2">The sequence shown here is derived from an EMBL/GenBank/DDBJ whole genome shotgun (WGS) entry which is preliminary data.</text>
</comment>
<dbReference type="STRING" id="1801660.A2Z78_00365"/>
<dbReference type="Gene3D" id="1.10.1510.10">
    <property type="entry name" value="Uncharacterised protein YqeY/AIM41 PF09424, N-terminal domain"/>
    <property type="match status" value="1"/>
</dbReference>
<evidence type="ECO:0000313" key="3">
    <source>
        <dbReference type="Proteomes" id="UP000176752"/>
    </source>
</evidence>
<dbReference type="InterPro" id="IPR023168">
    <property type="entry name" value="GatB_Yqey_C_2"/>
</dbReference>
<organism evidence="2 3">
    <name type="scientific">Candidatus Nealsonbacteria bacterium RBG_13_36_15</name>
    <dbReference type="NCBI Taxonomy" id="1801660"/>
    <lineage>
        <taxon>Bacteria</taxon>
        <taxon>Candidatus Nealsoniibacteriota</taxon>
    </lineage>
</organism>
<keyword evidence="1" id="KW-0175">Coiled coil</keyword>
<protein>
    <recommendedName>
        <fullName evidence="4">Glutamyl-tRNA amidotransferase</fullName>
    </recommendedName>
</protein>
<dbReference type="Gene3D" id="1.10.10.410">
    <property type="match status" value="1"/>
</dbReference>
<dbReference type="AlphaFoldDB" id="A0A1G2DXF5"/>
<dbReference type="InterPro" id="IPR019004">
    <property type="entry name" value="YqeY/Aim41"/>
</dbReference>
<evidence type="ECO:0000256" key="1">
    <source>
        <dbReference type="SAM" id="Coils"/>
    </source>
</evidence>
<sequence length="165" mass="18809">MNLKEKIASDLKEAQKEKKELEISVLRQLLAAILNKEKEKRAKLAKEKELTEKEELEKESQLIDEEIIGVVFSESKKRKEAISEFEKGKRLDLVEKEKGEAEILKKYLPEQISEEEIKKFAKEAVEKVGASSLKDMGRVMAELMPKVKGRAEGALVTKIVKELLS</sequence>
<dbReference type="InterPro" id="IPR003789">
    <property type="entry name" value="Asn/Gln_tRNA_amidoTrase-B-like"/>
</dbReference>
<dbReference type="SUPFAM" id="SSF89095">
    <property type="entry name" value="GatB/YqeY motif"/>
    <property type="match status" value="1"/>
</dbReference>
<reference evidence="2 3" key="1">
    <citation type="journal article" date="2016" name="Nat. Commun.">
        <title>Thousands of microbial genomes shed light on interconnected biogeochemical processes in an aquifer system.</title>
        <authorList>
            <person name="Anantharaman K."/>
            <person name="Brown C.T."/>
            <person name="Hug L.A."/>
            <person name="Sharon I."/>
            <person name="Castelle C.J."/>
            <person name="Probst A.J."/>
            <person name="Thomas B.C."/>
            <person name="Singh A."/>
            <person name="Wilkins M.J."/>
            <person name="Karaoz U."/>
            <person name="Brodie E.L."/>
            <person name="Williams K.H."/>
            <person name="Hubbard S.S."/>
            <person name="Banfield J.F."/>
        </authorList>
    </citation>
    <scope>NUCLEOTIDE SEQUENCE [LARGE SCALE GENOMIC DNA]</scope>
</reference>
<feature type="coiled-coil region" evidence="1">
    <location>
        <begin position="4"/>
        <end position="66"/>
    </location>
</feature>
<accession>A0A1G2DXF5</accession>
<evidence type="ECO:0008006" key="4">
    <source>
        <dbReference type="Google" id="ProtNLM"/>
    </source>
</evidence>
<dbReference type="EMBL" id="MHLV01000017">
    <property type="protein sequence ID" value="OGZ17680.1"/>
    <property type="molecule type" value="Genomic_DNA"/>
</dbReference>
<dbReference type="PANTHER" id="PTHR28055">
    <property type="entry name" value="ALTERED INHERITANCE OF MITOCHONDRIA PROTEIN 41, MITOCHONDRIAL"/>
    <property type="match status" value="1"/>
</dbReference>
<gene>
    <name evidence="2" type="ORF">A2Z78_00365</name>
</gene>
<dbReference type="Pfam" id="PF09424">
    <property type="entry name" value="YqeY"/>
    <property type="match status" value="1"/>
</dbReference>
<proteinExistence type="predicted"/>
<dbReference type="Proteomes" id="UP000176752">
    <property type="component" value="Unassembled WGS sequence"/>
</dbReference>
<dbReference type="GO" id="GO:0016884">
    <property type="term" value="F:carbon-nitrogen ligase activity, with glutamine as amido-N-donor"/>
    <property type="evidence" value="ECO:0007669"/>
    <property type="project" value="InterPro"/>
</dbReference>
<dbReference type="InterPro" id="IPR042184">
    <property type="entry name" value="YqeY/Aim41_N"/>
</dbReference>
<name>A0A1G2DXF5_9BACT</name>
<evidence type="ECO:0000313" key="2">
    <source>
        <dbReference type="EMBL" id="OGZ17680.1"/>
    </source>
</evidence>